<sequence length="233" mass="25637">MAERMATWVIWGVISWQRKFEDYGQAQRTRRWDVELEGRTNLDNCDVRVGVLGFGLMGRATAEALAGLGYQVSAWSRSPRQHETIRCHHGVASLQEFVAGCDVLVCLLPLTPDTEGIINAELLSWLPRGAAVINGARGRHLVEPDLLGALDSGQVGFALLDVFAVEPLPQDSPLWTHPRVRMTPHVASMTTLEVRGWAQREWSAANQIAANYHSLMAGTGPLSKNLVDRAAGY</sequence>
<gene>
    <name evidence="4" type="ORF">MNEG_5636</name>
</gene>
<dbReference type="GO" id="GO:0051287">
    <property type="term" value="F:NAD binding"/>
    <property type="evidence" value="ECO:0007669"/>
    <property type="project" value="InterPro"/>
</dbReference>
<organism evidence="4 5">
    <name type="scientific">Monoraphidium neglectum</name>
    <dbReference type="NCBI Taxonomy" id="145388"/>
    <lineage>
        <taxon>Eukaryota</taxon>
        <taxon>Viridiplantae</taxon>
        <taxon>Chlorophyta</taxon>
        <taxon>core chlorophytes</taxon>
        <taxon>Chlorophyceae</taxon>
        <taxon>CS clade</taxon>
        <taxon>Sphaeropleales</taxon>
        <taxon>Selenastraceae</taxon>
        <taxon>Monoraphidium</taxon>
    </lineage>
</organism>
<keyword evidence="1 4" id="KW-0560">Oxidoreductase</keyword>
<evidence type="ECO:0000256" key="2">
    <source>
        <dbReference type="ARBA" id="ARBA00023027"/>
    </source>
</evidence>
<keyword evidence="4" id="KW-0670">Pyruvate</keyword>
<dbReference type="EC" id="1.1.1.81" evidence="4"/>
<dbReference type="KEGG" id="mng:MNEG_5636"/>
<evidence type="ECO:0000313" key="5">
    <source>
        <dbReference type="Proteomes" id="UP000054498"/>
    </source>
</evidence>
<dbReference type="GO" id="GO:0016618">
    <property type="term" value="F:hydroxypyruvate reductase [NAD(P)H] activity"/>
    <property type="evidence" value="ECO:0007669"/>
    <property type="project" value="UniProtKB-EC"/>
</dbReference>
<dbReference type="EMBL" id="KK101074">
    <property type="protein sequence ID" value="KIZ02326.1"/>
    <property type="molecule type" value="Genomic_DNA"/>
</dbReference>
<dbReference type="PANTHER" id="PTHR43333">
    <property type="entry name" value="2-HACID_DH_C DOMAIN-CONTAINING PROTEIN"/>
    <property type="match status" value="1"/>
</dbReference>
<dbReference type="OrthoDB" id="298012at2759"/>
<proteinExistence type="predicted"/>
<keyword evidence="5" id="KW-1185">Reference proteome</keyword>
<name>A0A0D2N9K0_9CHLO</name>
<dbReference type="AlphaFoldDB" id="A0A0D2N9K0"/>
<feature type="domain" description="D-isomer specific 2-hydroxyacid dehydrogenase NAD-binding" evidence="3">
    <location>
        <begin position="13"/>
        <end position="187"/>
    </location>
</feature>
<dbReference type="PANTHER" id="PTHR43333:SF1">
    <property type="entry name" value="D-ISOMER SPECIFIC 2-HYDROXYACID DEHYDROGENASE NAD-BINDING DOMAIN-CONTAINING PROTEIN"/>
    <property type="match status" value="1"/>
</dbReference>
<dbReference type="GeneID" id="25738513"/>
<evidence type="ECO:0000313" key="4">
    <source>
        <dbReference type="EMBL" id="KIZ02326.1"/>
    </source>
</evidence>
<dbReference type="Proteomes" id="UP000054498">
    <property type="component" value="Unassembled WGS sequence"/>
</dbReference>
<reference evidence="4 5" key="1">
    <citation type="journal article" date="2013" name="BMC Genomics">
        <title>Reconstruction of the lipid metabolism for the microalga Monoraphidium neglectum from its genome sequence reveals characteristics suitable for biofuel production.</title>
        <authorList>
            <person name="Bogen C."/>
            <person name="Al-Dilaimi A."/>
            <person name="Albersmeier A."/>
            <person name="Wichmann J."/>
            <person name="Grundmann M."/>
            <person name="Rupp O."/>
            <person name="Lauersen K.J."/>
            <person name="Blifernez-Klassen O."/>
            <person name="Kalinowski J."/>
            <person name="Goesmann A."/>
            <person name="Mussgnug J.H."/>
            <person name="Kruse O."/>
        </authorList>
    </citation>
    <scope>NUCLEOTIDE SEQUENCE [LARGE SCALE GENOMIC DNA]</scope>
    <source>
        <strain evidence="4 5">SAG 48.87</strain>
    </source>
</reference>
<dbReference type="STRING" id="145388.A0A0D2N9K0"/>
<dbReference type="Pfam" id="PF02826">
    <property type="entry name" value="2-Hacid_dh_C"/>
    <property type="match status" value="1"/>
</dbReference>
<dbReference type="InterPro" id="IPR006140">
    <property type="entry name" value="D-isomer_DH_NAD-bd"/>
</dbReference>
<dbReference type="RefSeq" id="XP_013901345.1">
    <property type="nucleotide sequence ID" value="XM_014045891.1"/>
</dbReference>
<evidence type="ECO:0000259" key="3">
    <source>
        <dbReference type="Pfam" id="PF02826"/>
    </source>
</evidence>
<accession>A0A0D2N9K0</accession>
<dbReference type="Gene3D" id="3.40.50.720">
    <property type="entry name" value="NAD(P)-binding Rossmann-like Domain"/>
    <property type="match status" value="2"/>
</dbReference>
<evidence type="ECO:0000256" key="1">
    <source>
        <dbReference type="ARBA" id="ARBA00023002"/>
    </source>
</evidence>
<keyword evidence="2" id="KW-0520">NAD</keyword>
<protein>
    <submittedName>
        <fullName evidence="4">Gyoxylate/hydroxypyruvate reductase A</fullName>
        <ecNumber evidence="4">1.1.1.81</ecNumber>
    </submittedName>
</protein>
<dbReference type="InterPro" id="IPR036291">
    <property type="entry name" value="NAD(P)-bd_dom_sf"/>
</dbReference>
<dbReference type="SUPFAM" id="SSF51735">
    <property type="entry name" value="NAD(P)-binding Rossmann-fold domains"/>
    <property type="match status" value="1"/>
</dbReference>